<evidence type="ECO:0000313" key="3">
    <source>
        <dbReference type="Proteomes" id="UP000030012"/>
    </source>
</evidence>
<accession>A0A0A0I5B9</accession>
<feature type="transmembrane region" description="Helical" evidence="1">
    <location>
        <begin position="86"/>
        <end position="104"/>
    </location>
</feature>
<gene>
    <name evidence="2" type="ORF">Z968_08310</name>
</gene>
<name>A0A0A0I5B9_CLONO</name>
<keyword evidence="1" id="KW-0812">Transmembrane</keyword>
<comment type="caution">
    <text evidence="2">The sequence shown here is derived from an EMBL/GenBank/DDBJ whole genome shotgun (WGS) entry which is preliminary data.</text>
</comment>
<evidence type="ECO:0000313" key="2">
    <source>
        <dbReference type="EMBL" id="KGM95778.1"/>
    </source>
</evidence>
<protein>
    <recommendedName>
        <fullName evidence="4">DUF3784 domain-containing protein</fullName>
    </recommendedName>
</protein>
<keyword evidence="1" id="KW-0472">Membrane</keyword>
<dbReference type="Proteomes" id="UP000030012">
    <property type="component" value="Unassembled WGS sequence"/>
</dbReference>
<keyword evidence="1" id="KW-1133">Transmembrane helix</keyword>
<feature type="transmembrane region" description="Helical" evidence="1">
    <location>
        <begin position="12"/>
        <end position="32"/>
    </location>
</feature>
<sequence>MNKNFLIRNIEFILIMIVGLVHIICGISAIAFNKYPCKKGALKEIEKEYGTVSEKKLSKFEGTRFIIFGILWIGSAIMHIKKSVILGKIIICSCIIFLILYFTVRHRIFSKK</sequence>
<evidence type="ECO:0000256" key="1">
    <source>
        <dbReference type="SAM" id="Phobius"/>
    </source>
</evidence>
<feature type="transmembrane region" description="Helical" evidence="1">
    <location>
        <begin position="62"/>
        <end position="80"/>
    </location>
</feature>
<dbReference type="RefSeq" id="WP_039255530.1">
    <property type="nucleotide sequence ID" value="NZ_JENJ01000033.1"/>
</dbReference>
<dbReference type="EMBL" id="JENJ01000033">
    <property type="protein sequence ID" value="KGM95778.1"/>
    <property type="molecule type" value="Genomic_DNA"/>
</dbReference>
<reference evidence="2 3" key="1">
    <citation type="submission" date="2014-01" db="EMBL/GenBank/DDBJ databases">
        <title>Plasmidome dynamics in the species complex Clostridium novyi sensu lato converts strains of independent lineages into distinctly different pathogens.</title>
        <authorList>
            <person name="Skarin H."/>
            <person name="Segerman B."/>
        </authorList>
    </citation>
    <scope>NUCLEOTIDE SEQUENCE [LARGE SCALE GENOMIC DNA]</scope>
    <source>
        <strain evidence="2 3">4552</strain>
    </source>
</reference>
<organism evidence="2 3">
    <name type="scientific">Clostridium novyi A str. 4552</name>
    <dbReference type="NCBI Taxonomy" id="1444289"/>
    <lineage>
        <taxon>Bacteria</taxon>
        <taxon>Bacillati</taxon>
        <taxon>Bacillota</taxon>
        <taxon>Clostridia</taxon>
        <taxon>Eubacteriales</taxon>
        <taxon>Clostridiaceae</taxon>
        <taxon>Clostridium</taxon>
    </lineage>
</organism>
<evidence type="ECO:0008006" key="4">
    <source>
        <dbReference type="Google" id="ProtNLM"/>
    </source>
</evidence>
<proteinExistence type="predicted"/>
<dbReference type="AlphaFoldDB" id="A0A0A0I5B9"/>